<dbReference type="Proteomes" id="UP000681967">
    <property type="component" value="Unassembled WGS sequence"/>
</dbReference>
<dbReference type="EMBL" id="CAJNRG010016247">
    <property type="protein sequence ID" value="CAF2195610.1"/>
    <property type="molecule type" value="Genomic_DNA"/>
</dbReference>
<accession>A0A819B1M7</accession>
<evidence type="ECO:0000313" key="10">
    <source>
        <dbReference type="EMBL" id="CAF4583257.1"/>
    </source>
</evidence>
<evidence type="ECO:0000313" key="9">
    <source>
        <dbReference type="EMBL" id="CAF3997785.1"/>
    </source>
</evidence>
<dbReference type="EMBL" id="CAJNOW010009873">
    <property type="protein sequence ID" value="CAF1571910.1"/>
    <property type="molecule type" value="Genomic_DNA"/>
</dbReference>
<dbReference type="OrthoDB" id="9970290at2759"/>
<dbReference type="EMBL" id="CAJNRF010009747">
    <property type="protein sequence ID" value="CAF2113178.1"/>
    <property type="molecule type" value="Genomic_DNA"/>
</dbReference>
<dbReference type="AlphaFoldDB" id="A0A819B1M7"/>
<protein>
    <submittedName>
        <fullName evidence="6">Uncharacterized protein</fullName>
    </submittedName>
</protein>
<dbReference type="Proteomes" id="UP000663842">
    <property type="component" value="Unassembled WGS sequence"/>
</dbReference>
<dbReference type="EMBL" id="CAJNRE010013514">
    <property type="protein sequence ID" value="CAF2118847.1"/>
    <property type="molecule type" value="Genomic_DNA"/>
</dbReference>
<dbReference type="Proteomes" id="UP000663856">
    <property type="component" value="Unassembled WGS sequence"/>
</dbReference>
<organism evidence="6 11">
    <name type="scientific">Rotaria magnacalcarata</name>
    <dbReference type="NCBI Taxonomy" id="392030"/>
    <lineage>
        <taxon>Eukaryota</taxon>
        <taxon>Metazoa</taxon>
        <taxon>Spiralia</taxon>
        <taxon>Gnathifera</taxon>
        <taxon>Rotifera</taxon>
        <taxon>Eurotatoria</taxon>
        <taxon>Bdelloidea</taxon>
        <taxon>Philodinida</taxon>
        <taxon>Philodinidae</taxon>
        <taxon>Rotaria</taxon>
    </lineage>
</organism>
<evidence type="ECO:0000313" key="4">
    <source>
        <dbReference type="EMBL" id="CAF2118847.1"/>
    </source>
</evidence>
<evidence type="ECO:0000313" key="2">
    <source>
        <dbReference type="EMBL" id="CAF1571910.1"/>
    </source>
</evidence>
<evidence type="ECO:0000313" key="3">
    <source>
        <dbReference type="EMBL" id="CAF2113178.1"/>
    </source>
</evidence>
<reference evidence="6" key="1">
    <citation type="submission" date="2021-02" db="EMBL/GenBank/DDBJ databases">
        <authorList>
            <person name="Nowell W R."/>
        </authorList>
    </citation>
    <scope>NUCLEOTIDE SEQUENCE</scope>
</reference>
<dbReference type="EMBL" id="CAJOBG010000302">
    <property type="protein sequence ID" value="CAF3794395.1"/>
    <property type="molecule type" value="Genomic_DNA"/>
</dbReference>
<proteinExistence type="predicted"/>
<evidence type="ECO:0000313" key="1">
    <source>
        <dbReference type="EMBL" id="CAF0966674.1"/>
    </source>
</evidence>
<dbReference type="Proteomes" id="UP000663866">
    <property type="component" value="Unassembled WGS sequence"/>
</dbReference>
<evidence type="ECO:0000313" key="6">
    <source>
        <dbReference type="EMBL" id="CAF3794395.1"/>
    </source>
</evidence>
<dbReference type="Proteomes" id="UP000681720">
    <property type="component" value="Unassembled WGS sequence"/>
</dbReference>
<dbReference type="EMBL" id="CAJOBH010002154">
    <property type="protein sequence ID" value="CAF3892579.1"/>
    <property type="molecule type" value="Genomic_DNA"/>
</dbReference>
<evidence type="ECO:0000313" key="11">
    <source>
        <dbReference type="Proteomes" id="UP000663866"/>
    </source>
</evidence>
<evidence type="ECO:0000313" key="5">
    <source>
        <dbReference type="EMBL" id="CAF2195610.1"/>
    </source>
</evidence>
<name>A0A819B1M7_9BILA</name>
<dbReference type="EMBL" id="CAJOBJ010100057">
    <property type="protein sequence ID" value="CAF4583257.1"/>
    <property type="molecule type" value="Genomic_DNA"/>
</dbReference>
<dbReference type="Proteomes" id="UP000663855">
    <property type="component" value="Unassembled WGS sequence"/>
</dbReference>
<dbReference type="Proteomes" id="UP000663887">
    <property type="component" value="Unassembled WGS sequence"/>
</dbReference>
<sequence length="97" mass="11572">MNLSSALARSRYENDLLPIENENGRLILLHENIEKLYPFKTYRQSSSDDDVFDDDQEKLYLDRQLPYQLDWFKRDAHLDAPVNKRMLCFFHAVNCFG</sequence>
<evidence type="ECO:0000313" key="7">
    <source>
        <dbReference type="EMBL" id="CAF3892579.1"/>
    </source>
</evidence>
<dbReference type="EMBL" id="CAJOBI010004312">
    <property type="protein sequence ID" value="CAF3997785.1"/>
    <property type="molecule type" value="Genomic_DNA"/>
</dbReference>
<comment type="caution">
    <text evidence="6">The sequence shown here is derived from an EMBL/GenBank/DDBJ whole genome shotgun (WGS) entry which is preliminary data.</text>
</comment>
<gene>
    <name evidence="7" type="ORF">BYL167_LOCUS8037</name>
    <name evidence="1" type="ORF">CJN711_LOCUS668</name>
    <name evidence="10" type="ORF">GIL414_LOCUS38173</name>
    <name evidence="2" type="ORF">KQP761_LOCUS19256</name>
    <name evidence="4" type="ORF">MBJ925_LOCUS25548</name>
    <name evidence="6" type="ORF">OVN521_LOCUS3498</name>
    <name evidence="9" type="ORF">SMN809_LOCUS11759</name>
    <name evidence="8" type="ORF">UXM345_LOCUS13530</name>
    <name evidence="3" type="ORF">WKI299_LOCUS22683</name>
    <name evidence="5" type="ORF">XDN619_LOCUS32504</name>
</gene>
<dbReference type="Proteomes" id="UP000663834">
    <property type="component" value="Unassembled WGS sequence"/>
</dbReference>
<evidence type="ECO:0000313" key="8">
    <source>
        <dbReference type="EMBL" id="CAF3954427.1"/>
    </source>
</evidence>
<keyword evidence="11" id="KW-1185">Reference proteome</keyword>
<dbReference type="Proteomes" id="UP000663824">
    <property type="component" value="Unassembled WGS sequence"/>
</dbReference>
<dbReference type="EMBL" id="CAJOBF010001473">
    <property type="protein sequence ID" value="CAF3954427.1"/>
    <property type="molecule type" value="Genomic_DNA"/>
</dbReference>
<dbReference type="Proteomes" id="UP000676336">
    <property type="component" value="Unassembled WGS sequence"/>
</dbReference>
<dbReference type="EMBL" id="CAJNOV010000048">
    <property type="protein sequence ID" value="CAF0966674.1"/>
    <property type="molecule type" value="Genomic_DNA"/>
</dbReference>